<sequence>MSYNLTPAQRSVYELLPATTAEVADELGISESTVRDHLRAINAEIPLVNRDGVRYPATELRTLESHPTNYNRPANHASKSAQSKAANAHLGELNDRLVRLLNQSLPAIADGGLEYNPSNEDVVIHRSDDHIGAVVEDEFGNVVFNKDIAAERIRSVTDSVMNLIDREEKADRKFDTAHLLLGGDTVTGENIYSHQPHEIDLTLDEQIDLACELYLEQIRRLSARFPSVQVVCQPGNHGELRANGMSQMANADQIVYMMLDLLVRESDMENVTFIRSGPTGFVNFEMRNGKHRGHLRHGQNCSAHIGTPSAQNKWRGWQMQHQYDVAYRGHYHEFKLEHVMNRPVLMSGSICPPGEYEESLSVWSEPAATIHGVTDEYSLAWLYPVQFGHEQHSKTVDTELLTAGL</sequence>
<reference evidence="2 3" key="1">
    <citation type="journal article" date="2019" name="Nat. Commun.">
        <title>A new type of DNA phosphorothioation-based antiviral system in archaea.</title>
        <authorList>
            <person name="Xiong L."/>
            <person name="Liu S."/>
            <person name="Chen S."/>
            <person name="Xiao Y."/>
            <person name="Zhu B."/>
            <person name="Gao Y."/>
            <person name="Zhang Y."/>
            <person name="Chen B."/>
            <person name="Luo J."/>
            <person name="Deng Z."/>
            <person name="Chen X."/>
            <person name="Wang L."/>
            <person name="Chen S."/>
        </authorList>
    </citation>
    <scope>NUCLEOTIDE SEQUENCE [LARGE SCALE GENOMIC DNA]</scope>
    <source>
        <strain evidence="2 3">JCM 10635</strain>
    </source>
</reference>
<dbReference type="InterPro" id="IPR036388">
    <property type="entry name" value="WH-like_DNA-bd_sf"/>
</dbReference>
<dbReference type="GO" id="GO:0006355">
    <property type="term" value="P:regulation of DNA-templated transcription"/>
    <property type="evidence" value="ECO:0007669"/>
    <property type="project" value="InterPro"/>
</dbReference>
<evidence type="ECO:0000256" key="1">
    <source>
        <dbReference type="SAM" id="MobiDB-lite"/>
    </source>
</evidence>
<dbReference type="GeneID" id="39852372"/>
<dbReference type="SUPFAM" id="SSF46894">
    <property type="entry name" value="C-terminal effector domain of the bipartite response regulators"/>
    <property type="match status" value="1"/>
</dbReference>
<dbReference type="SUPFAM" id="SSF56300">
    <property type="entry name" value="Metallo-dependent phosphatases"/>
    <property type="match status" value="1"/>
</dbReference>
<dbReference type="KEGG" id="nbg:DV706_13960"/>
<name>A0A4D6HQI4_9EURY</name>
<dbReference type="AlphaFoldDB" id="A0A4D6HQI4"/>
<accession>A0A4D6HQI4</accession>
<protein>
    <submittedName>
        <fullName evidence="2">Uncharacterized protein</fullName>
    </submittedName>
</protein>
<dbReference type="RefSeq" id="WP_006065681.1">
    <property type="nucleotide sequence ID" value="NZ_CP031305.1"/>
</dbReference>
<evidence type="ECO:0000313" key="3">
    <source>
        <dbReference type="Proteomes" id="UP000296822"/>
    </source>
</evidence>
<dbReference type="InterPro" id="IPR029052">
    <property type="entry name" value="Metallo-depent_PP-like"/>
</dbReference>
<feature type="region of interest" description="Disordered" evidence="1">
    <location>
        <begin position="64"/>
        <end position="86"/>
    </location>
</feature>
<dbReference type="Gene3D" id="1.10.10.10">
    <property type="entry name" value="Winged helix-like DNA-binding domain superfamily/Winged helix DNA-binding domain"/>
    <property type="match status" value="1"/>
</dbReference>
<feature type="compositionally biased region" description="Low complexity" evidence="1">
    <location>
        <begin position="74"/>
        <end position="86"/>
    </location>
</feature>
<dbReference type="Proteomes" id="UP000296822">
    <property type="component" value="Chromosome"/>
</dbReference>
<dbReference type="GO" id="GO:0003677">
    <property type="term" value="F:DNA binding"/>
    <property type="evidence" value="ECO:0007669"/>
    <property type="project" value="InterPro"/>
</dbReference>
<proteinExistence type="predicted"/>
<evidence type="ECO:0000313" key="2">
    <source>
        <dbReference type="EMBL" id="QCC55476.1"/>
    </source>
</evidence>
<organism evidence="2 3">
    <name type="scientific">Natronorubrum bangense</name>
    <dbReference type="NCBI Taxonomy" id="61858"/>
    <lineage>
        <taxon>Archaea</taxon>
        <taxon>Methanobacteriati</taxon>
        <taxon>Methanobacteriota</taxon>
        <taxon>Stenosarchaea group</taxon>
        <taxon>Halobacteria</taxon>
        <taxon>Halobacteriales</taxon>
        <taxon>Natrialbaceae</taxon>
        <taxon>Natronorubrum</taxon>
    </lineage>
</organism>
<gene>
    <name evidence="2" type="ORF">DV706_13960</name>
</gene>
<dbReference type="InterPro" id="IPR016032">
    <property type="entry name" value="Sig_transdc_resp-reg_C-effctor"/>
</dbReference>
<dbReference type="EMBL" id="CP031305">
    <property type="protein sequence ID" value="QCC55476.1"/>
    <property type="molecule type" value="Genomic_DNA"/>
</dbReference>